<accession>A0ABD0JEK0</accession>
<feature type="compositionally biased region" description="Polar residues" evidence="1">
    <location>
        <begin position="72"/>
        <end position="82"/>
    </location>
</feature>
<reference evidence="2 3" key="1">
    <citation type="journal article" date="2023" name="Sci. Data">
        <title>Genome assembly of the Korean intertidal mud-creeper Batillaria attramentaria.</title>
        <authorList>
            <person name="Patra A.K."/>
            <person name="Ho P.T."/>
            <person name="Jun S."/>
            <person name="Lee S.J."/>
            <person name="Kim Y."/>
            <person name="Won Y.J."/>
        </authorList>
    </citation>
    <scope>NUCLEOTIDE SEQUENCE [LARGE SCALE GENOMIC DNA]</scope>
    <source>
        <strain evidence="2">Wonlab-2016</strain>
    </source>
</reference>
<evidence type="ECO:0000256" key="1">
    <source>
        <dbReference type="SAM" id="MobiDB-lite"/>
    </source>
</evidence>
<protein>
    <submittedName>
        <fullName evidence="2">Uncharacterized protein</fullName>
    </submittedName>
</protein>
<dbReference type="EMBL" id="JACVVK020000473">
    <property type="protein sequence ID" value="KAK7473332.1"/>
    <property type="molecule type" value="Genomic_DNA"/>
</dbReference>
<organism evidence="2 3">
    <name type="scientific">Batillaria attramentaria</name>
    <dbReference type="NCBI Taxonomy" id="370345"/>
    <lineage>
        <taxon>Eukaryota</taxon>
        <taxon>Metazoa</taxon>
        <taxon>Spiralia</taxon>
        <taxon>Lophotrochozoa</taxon>
        <taxon>Mollusca</taxon>
        <taxon>Gastropoda</taxon>
        <taxon>Caenogastropoda</taxon>
        <taxon>Sorbeoconcha</taxon>
        <taxon>Cerithioidea</taxon>
        <taxon>Batillariidae</taxon>
        <taxon>Batillaria</taxon>
    </lineage>
</organism>
<feature type="compositionally biased region" description="Polar residues" evidence="1">
    <location>
        <begin position="229"/>
        <end position="239"/>
    </location>
</feature>
<feature type="compositionally biased region" description="Basic and acidic residues" evidence="1">
    <location>
        <begin position="448"/>
        <end position="461"/>
    </location>
</feature>
<feature type="region of interest" description="Disordered" evidence="1">
    <location>
        <begin position="448"/>
        <end position="471"/>
    </location>
</feature>
<feature type="compositionally biased region" description="Low complexity" evidence="1">
    <location>
        <begin position="150"/>
        <end position="161"/>
    </location>
</feature>
<dbReference type="Proteomes" id="UP001519460">
    <property type="component" value="Unassembled WGS sequence"/>
</dbReference>
<feature type="compositionally biased region" description="Basic and acidic residues" evidence="1">
    <location>
        <begin position="88"/>
        <end position="106"/>
    </location>
</feature>
<name>A0ABD0JEK0_9CAEN</name>
<keyword evidence="3" id="KW-1185">Reference proteome</keyword>
<dbReference type="SUPFAM" id="SSF46689">
    <property type="entry name" value="Homeodomain-like"/>
    <property type="match status" value="1"/>
</dbReference>
<evidence type="ECO:0000313" key="2">
    <source>
        <dbReference type="EMBL" id="KAK7473332.1"/>
    </source>
</evidence>
<sequence length="592" mass="66354">MDDETASKFVSSLVKSIQSLCNGYIDFASSIEVIGHIHLNIDSGLKFNYILSEEVNKSQNEAATVFASHSYHSQRPASVNSKKTAHAQTDKAEAQRKFQVSRKDDSEPLIVPPLQPGFSPASRDSFTSVRSDDDVLQSSASRSRRESDSSHSQSASFGSPATHTSQSLDRRRKLRSEVHSSTATEPSSKRSRAGGAGSVVFTKSEFEVIEVKEEPDDDDAGRFFEQNDSDLSAAQDISQPDFSNLVADSLDRVGQLEGTSLLTGSDAQQLRGQQPYPLMLHANQAAAAGQASTSVPLPGPSDPQGGQTSGGSEVPMPPYALRERRSGNVKVADGDTDDEDSFTEAQSRSSLPLSAYKRKLVSFKTSQARERWRQSEILRLKIYRANLSDEKVAVCREKGRIRQHRYLQRKREAAELECGLTRSAAEKKKLEKKRLVTDREKARLAMRERRAARTEEQKQAENTRGLSSGQEAVGAFERDTELPINFAEDMRAMEREKRRLYKRRYRAALSEEQREENNRRNRQQAVRGWIRTYKNYTQQQIDTALELIHQGLSLNRAAMQSGVPETTILRRTWRCKDHEGPCRGARREGRLS</sequence>
<dbReference type="AlphaFoldDB" id="A0ABD0JEK0"/>
<feature type="region of interest" description="Disordered" evidence="1">
    <location>
        <begin position="72"/>
        <end position="196"/>
    </location>
</feature>
<comment type="caution">
    <text evidence="2">The sequence shown here is derived from an EMBL/GenBank/DDBJ whole genome shotgun (WGS) entry which is preliminary data.</text>
</comment>
<gene>
    <name evidence="2" type="ORF">BaRGS_00035380</name>
</gene>
<feature type="region of interest" description="Disordered" evidence="1">
    <location>
        <begin position="212"/>
        <end position="239"/>
    </location>
</feature>
<proteinExistence type="predicted"/>
<feature type="region of interest" description="Disordered" evidence="1">
    <location>
        <begin position="284"/>
        <end position="349"/>
    </location>
</feature>
<dbReference type="InterPro" id="IPR009057">
    <property type="entry name" value="Homeodomain-like_sf"/>
</dbReference>
<evidence type="ECO:0000313" key="3">
    <source>
        <dbReference type="Proteomes" id="UP001519460"/>
    </source>
</evidence>